<comment type="caution">
    <text evidence="2">The sequence shown here is derived from an EMBL/GenBank/DDBJ whole genome shotgun (WGS) entry which is preliminary data.</text>
</comment>
<reference evidence="2 3" key="1">
    <citation type="submission" date="2018-08" db="EMBL/GenBank/DDBJ databases">
        <title>Genomic Encyclopedia of Type Strains, Phase IV (KMG-IV): sequencing the most valuable type-strain genomes for metagenomic binning, comparative biology and taxonomic classification.</title>
        <authorList>
            <person name="Goeker M."/>
        </authorList>
    </citation>
    <scope>NUCLEOTIDE SEQUENCE [LARGE SCALE GENOMIC DNA]</scope>
    <source>
        <strain evidence="2 3">BW863</strain>
    </source>
</reference>
<dbReference type="Pfam" id="PF09084">
    <property type="entry name" value="NMT1"/>
    <property type="match status" value="1"/>
</dbReference>
<name>A0A3D9YPW7_9HYPH</name>
<proteinExistence type="predicted"/>
<organism evidence="2 3">
    <name type="scientific">Methylovirgula ligni</name>
    <dbReference type="NCBI Taxonomy" id="569860"/>
    <lineage>
        <taxon>Bacteria</taxon>
        <taxon>Pseudomonadati</taxon>
        <taxon>Pseudomonadota</taxon>
        <taxon>Alphaproteobacteria</taxon>
        <taxon>Hyphomicrobiales</taxon>
        <taxon>Beijerinckiaceae</taxon>
        <taxon>Methylovirgula</taxon>
    </lineage>
</organism>
<dbReference type="Gene3D" id="3.40.190.270">
    <property type="match status" value="1"/>
</dbReference>
<dbReference type="PANTHER" id="PTHR30024">
    <property type="entry name" value="ALIPHATIC SULFONATES-BINDING PROTEIN-RELATED"/>
    <property type="match status" value="1"/>
</dbReference>
<protein>
    <submittedName>
        <fullName evidence="2">ABC-type nitrate/sulfonate/bicarbonate transport system substrate-binding protein</fullName>
    </submittedName>
</protein>
<feature type="domain" description="SsuA/THI5-like" evidence="1">
    <location>
        <begin position="30"/>
        <end position="164"/>
    </location>
</feature>
<dbReference type="SUPFAM" id="SSF53850">
    <property type="entry name" value="Periplasmic binding protein-like II"/>
    <property type="match status" value="1"/>
</dbReference>
<evidence type="ECO:0000313" key="2">
    <source>
        <dbReference type="EMBL" id="REF84058.1"/>
    </source>
</evidence>
<dbReference type="AlphaFoldDB" id="A0A3D9YPW7"/>
<evidence type="ECO:0000259" key="1">
    <source>
        <dbReference type="Pfam" id="PF09084"/>
    </source>
</evidence>
<dbReference type="InterPro" id="IPR015168">
    <property type="entry name" value="SsuA/THI5"/>
</dbReference>
<dbReference type="Gene3D" id="3.40.190.10">
    <property type="entry name" value="Periplasmic binding protein-like II"/>
    <property type="match status" value="1"/>
</dbReference>
<dbReference type="OrthoDB" id="7467011at2"/>
<gene>
    <name evidence="2" type="ORF">DES32_2903</name>
</gene>
<evidence type="ECO:0000313" key="3">
    <source>
        <dbReference type="Proteomes" id="UP000256900"/>
    </source>
</evidence>
<sequence length="340" mass="37824">MTTADVATFPKIRVEEIWFTRCSVPTASGLAIRHGWFEDEFRPDGIAVRSIRGASDKNVRESHFTHSLANSFRQGGSIPALYARSQGQDISLIGLQALQSYRSIIALPGSGIRKLDDLRGRRIGVANWALNKIDYWRASTLESVDGLLAEGGLRRTDVELVDVPVATSYVGDPDHSKNTPRLNRLHTPELLALLRGEVDAIVAHGANGIALREQFSAAEVIGRHFSEPLTLVVSTPLLRSRPDIVVRYVERIVRAARWGNANPEEAKRIFAAEMGTAEYWYDEAAESRSQSLDLSLEENLVADLKRRQTFLLENGFIPFDIDIDAWIDREPLQQALARAG</sequence>
<dbReference type="RefSeq" id="WP_115837430.1">
    <property type="nucleotide sequence ID" value="NZ_CP025086.1"/>
</dbReference>
<accession>A0A3D9YPW7</accession>
<dbReference type="Proteomes" id="UP000256900">
    <property type="component" value="Unassembled WGS sequence"/>
</dbReference>
<dbReference type="EMBL" id="QUMO01000005">
    <property type="protein sequence ID" value="REF84058.1"/>
    <property type="molecule type" value="Genomic_DNA"/>
</dbReference>
<keyword evidence="3" id="KW-1185">Reference proteome</keyword>